<comment type="caution">
    <text evidence="14">The sequence shown here is derived from an EMBL/GenBank/DDBJ whole genome shotgun (WGS) entry which is preliminary data.</text>
</comment>
<dbReference type="GO" id="GO:0008240">
    <property type="term" value="F:tripeptidyl-peptidase activity"/>
    <property type="evidence" value="ECO:0007669"/>
    <property type="project" value="UniProtKB-EC"/>
</dbReference>
<dbReference type="InterPro" id="IPR036852">
    <property type="entry name" value="Peptidase_S8/S53_dom_sf"/>
</dbReference>
<name>A0A1Y1ZF63_9PLEO</name>
<dbReference type="GO" id="GO:0006508">
    <property type="term" value="P:proteolysis"/>
    <property type="evidence" value="ECO:0007669"/>
    <property type="project" value="UniProtKB-KW"/>
</dbReference>
<proteinExistence type="predicted"/>
<dbReference type="PANTHER" id="PTHR14218">
    <property type="entry name" value="PROTEASE S8 TRIPEPTIDYL PEPTIDASE I CLN2"/>
    <property type="match status" value="1"/>
</dbReference>
<evidence type="ECO:0000256" key="1">
    <source>
        <dbReference type="ARBA" id="ARBA00001910"/>
    </source>
</evidence>
<evidence type="ECO:0000256" key="7">
    <source>
        <dbReference type="ARBA" id="ARBA00022801"/>
    </source>
</evidence>
<dbReference type="OrthoDB" id="409122at2759"/>
<evidence type="ECO:0000256" key="12">
    <source>
        <dbReference type="SAM" id="SignalP"/>
    </source>
</evidence>
<evidence type="ECO:0000313" key="15">
    <source>
        <dbReference type="Proteomes" id="UP000193144"/>
    </source>
</evidence>
<evidence type="ECO:0000259" key="13">
    <source>
        <dbReference type="PROSITE" id="PS51695"/>
    </source>
</evidence>
<comment type="function">
    <text evidence="2">Secreted tripeptidyl-peptidase which degrades proteins at acidic pHs and is involved in virulence.</text>
</comment>
<dbReference type="Proteomes" id="UP000193144">
    <property type="component" value="Unassembled WGS sequence"/>
</dbReference>
<comment type="cofactor">
    <cofactor evidence="11">
        <name>Ca(2+)</name>
        <dbReference type="ChEBI" id="CHEBI:29108"/>
    </cofactor>
    <text evidence="11">Binds 1 Ca(2+) ion per subunit.</text>
</comment>
<dbReference type="GO" id="GO:0004252">
    <property type="term" value="F:serine-type endopeptidase activity"/>
    <property type="evidence" value="ECO:0007669"/>
    <property type="project" value="UniProtKB-UniRule"/>
</dbReference>
<evidence type="ECO:0000256" key="11">
    <source>
        <dbReference type="PROSITE-ProRule" id="PRU01032"/>
    </source>
</evidence>
<feature type="active site" description="Charge relay system" evidence="11">
    <location>
        <position position="302"/>
    </location>
</feature>
<feature type="signal peptide" evidence="12">
    <location>
        <begin position="1"/>
        <end position="17"/>
    </location>
</feature>
<keyword evidence="8 11" id="KW-0720">Serine protease</keyword>
<keyword evidence="9 11" id="KW-0106">Calcium</keyword>
<feature type="active site" description="Charge relay system" evidence="11">
    <location>
        <position position="506"/>
    </location>
</feature>
<comment type="catalytic activity">
    <reaction evidence="1">
        <text>Release of an N-terminal tripeptide from a polypeptide.</text>
        <dbReference type="EC" id="3.4.14.10"/>
    </reaction>
</comment>
<organism evidence="14 15">
    <name type="scientific">Clohesyomyces aquaticus</name>
    <dbReference type="NCBI Taxonomy" id="1231657"/>
    <lineage>
        <taxon>Eukaryota</taxon>
        <taxon>Fungi</taxon>
        <taxon>Dikarya</taxon>
        <taxon>Ascomycota</taxon>
        <taxon>Pezizomycotina</taxon>
        <taxon>Dothideomycetes</taxon>
        <taxon>Pleosporomycetidae</taxon>
        <taxon>Pleosporales</taxon>
        <taxon>Lindgomycetaceae</taxon>
        <taxon>Clohesyomyces</taxon>
    </lineage>
</organism>
<dbReference type="SUPFAM" id="SSF52743">
    <property type="entry name" value="Subtilisin-like"/>
    <property type="match status" value="1"/>
</dbReference>
<dbReference type="SMART" id="SM00944">
    <property type="entry name" value="Pro-kuma_activ"/>
    <property type="match status" value="1"/>
</dbReference>
<evidence type="ECO:0000256" key="10">
    <source>
        <dbReference type="ARBA" id="ARBA00023145"/>
    </source>
</evidence>
<dbReference type="InterPro" id="IPR050819">
    <property type="entry name" value="Tripeptidyl-peptidase_I"/>
</dbReference>
<keyword evidence="10" id="KW-0865">Zymogen</keyword>
<dbReference type="InterPro" id="IPR030400">
    <property type="entry name" value="Sedolisin_dom"/>
</dbReference>
<evidence type="ECO:0000313" key="14">
    <source>
        <dbReference type="EMBL" id="ORY08859.1"/>
    </source>
</evidence>
<dbReference type="CDD" id="cd11377">
    <property type="entry name" value="Pro-peptidase_S53"/>
    <property type="match status" value="1"/>
</dbReference>
<keyword evidence="7 11" id="KW-0378">Hydrolase</keyword>
<dbReference type="PANTHER" id="PTHR14218:SF19">
    <property type="entry name" value="SERINE PROTEASE AORO, PUTATIVE (AFU_ORTHOLOGUE AFUA_6G10250)-RELATED"/>
    <property type="match status" value="1"/>
</dbReference>
<dbReference type="GO" id="GO:0005576">
    <property type="term" value="C:extracellular region"/>
    <property type="evidence" value="ECO:0007669"/>
    <property type="project" value="UniProtKB-SubCell"/>
</dbReference>
<feature type="binding site" evidence="11">
    <location>
        <position position="548"/>
    </location>
    <ligand>
        <name>Ca(2+)</name>
        <dbReference type="ChEBI" id="CHEBI:29108"/>
    </ligand>
</feature>
<evidence type="ECO:0000256" key="8">
    <source>
        <dbReference type="ARBA" id="ARBA00022825"/>
    </source>
</evidence>
<accession>A0A1Y1ZF63</accession>
<feature type="active site" description="Charge relay system" evidence="11">
    <location>
        <position position="298"/>
    </location>
</feature>
<dbReference type="SUPFAM" id="SSF54897">
    <property type="entry name" value="Protease propeptides/inhibitors"/>
    <property type="match status" value="1"/>
</dbReference>
<keyword evidence="5 11" id="KW-0645">Protease</keyword>
<comment type="subcellular location">
    <subcellularLocation>
        <location evidence="3">Secreted</location>
        <location evidence="3">Extracellular space</location>
    </subcellularLocation>
</comment>
<evidence type="ECO:0000256" key="9">
    <source>
        <dbReference type="ARBA" id="ARBA00022837"/>
    </source>
</evidence>
<protein>
    <recommendedName>
        <fullName evidence="4">tripeptidyl-peptidase II</fullName>
        <ecNumber evidence="4">3.4.14.10</ecNumber>
    </recommendedName>
</protein>
<feature type="domain" description="Peptidase S53" evidence="13">
    <location>
        <begin position="219"/>
        <end position="589"/>
    </location>
</feature>
<evidence type="ECO:0000256" key="5">
    <source>
        <dbReference type="ARBA" id="ARBA00022670"/>
    </source>
</evidence>
<dbReference type="EC" id="3.4.14.10" evidence="4"/>
<dbReference type="Gene3D" id="3.40.50.200">
    <property type="entry name" value="Peptidase S8/S53 domain"/>
    <property type="match status" value="1"/>
</dbReference>
<dbReference type="Pfam" id="PF00082">
    <property type="entry name" value="Peptidase_S8"/>
    <property type="match status" value="1"/>
</dbReference>
<dbReference type="PROSITE" id="PS51695">
    <property type="entry name" value="SEDOLISIN"/>
    <property type="match status" value="1"/>
</dbReference>
<evidence type="ECO:0000256" key="4">
    <source>
        <dbReference type="ARBA" id="ARBA00012462"/>
    </source>
</evidence>
<feature type="binding site" evidence="11">
    <location>
        <position position="567"/>
    </location>
    <ligand>
        <name>Ca(2+)</name>
        <dbReference type="ChEBI" id="CHEBI:29108"/>
    </ligand>
</feature>
<feature type="chain" id="PRO_5013050550" description="tripeptidyl-peptidase II" evidence="12">
    <location>
        <begin position="18"/>
        <end position="590"/>
    </location>
</feature>
<feature type="binding site" evidence="11">
    <location>
        <position position="549"/>
    </location>
    <ligand>
        <name>Ca(2+)</name>
        <dbReference type="ChEBI" id="CHEBI:29108"/>
    </ligand>
</feature>
<dbReference type="CDD" id="cd04056">
    <property type="entry name" value="Peptidases_S53"/>
    <property type="match status" value="1"/>
</dbReference>
<evidence type="ECO:0000256" key="2">
    <source>
        <dbReference type="ARBA" id="ARBA00002451"/>
    </source>
</evidence>
<dbReference type="EMBL" id="MCFA01000094">
    <property type="protein sequence ID" value="ORY08859.1"/>
    <property type="molecule type" value="Genomic_DNA"/>
</dbReference>
<keyword evidence="12" id="KW-0732">Signal</keyword>
<dbReference type="Pfam" id="PF09286">
    <property type="entry name" value="Pro-kuma_activ"/>
    <property type="match status" value="1"/>
</dbReference>
<keyword evidence="6 11" id="KW-0479">Metal-binding</keyword>
<feature type="binding site" evidence="11">
    <location>
        <position position="569"/>
    </location>
    <ligand>
        <name>Ca(2+)</name>
        <dbReference type="ChEBI" id="CHEBI:29108"/>
    </ligand>
</feature>
<reference evidence="14 15" key="1">
    <citation type="submission" date="2016-07" db="EMBL/GenBank/DDBJ databases">
        <title>Pervasive Adenine N6-methylation of Active Genes in Fungi.</title>
        <authorList>
            <consortium name="DOE Joint Genome Institute"/>
            <person name="Mondo S.J."/>
            <person name="Dannebaum R.O."/>
            <person name="Kuo R.C."/>
            <person name="Labutti K."/>
            <person name="Haridas S."/>
            <person name="Kuo A."/>
            <person name="Salamov A."/>
            <person name="Ahrendt S.R."/>
            <person name="Lipzen A."/>
            <person name="Sullivan W."/>
            <person name="Andreopoulos W.B."/>
            <person name="Clum A."/>
            <person name="Lindquist E."/>
            <person name="Daum C."/>
            <person name="Ramamoorthy G.K."/>
            <person name="Gryganskyi A."/>
            <person name="Culley D."/>
            <person name="Magnuson J.K."/>
            <person name="James T.Y."/>
            <person name="O'Malley M.A."/>
            <person name="Stajich J.E."/>
            <person name="Spatafora J.W."/>
            <person name="Visel A."/>
            <person name="Grigoriev I.V."/>
        </authorList>
    </citation>
    <scope>NUCLEOTIDE SEQUENCE [LARGE SCALE GENOMIC DNA]</scope>
    <source>
        <strain evidence="14 15">CBS 115471</strain>
    </source>
</reference>
<evidence type="ECO:0000256" key="3">
    <source>
        <dbReference type="ARBA" id="ARBA00004239"/>
    </source>
</evidence>
<dbReference type="STRING" id="1231657.A0A1Y1ZF63"/>
<dbReference type="InterPro" id="IPR000209">
    <property type="entry name" value="Peptidase_S8/S53_dom"/>
</dbReference>
<gene>
    <name evidence="14" type="ORF">BCR34DRAFT_387758</name>
</gene>
<dbReference type="AlphaFoldDB" id="A0A1Y1ZF63"/>
<dbReference type="InterPro" id="IPR015366">
    <property type="entry name" value="S53_propep"/>
</dbReference>
<keyword evidence="15" id="KW-1185">Reference proteome</keyword>
<evidence type="ECO:0000256" key="6">
    <source>
        <dbReference type="ARBA" id="ARBA00022723"/>
    </source>
</evidence>
<sequence>MHFILPALAACVALSSALPTAPSRVHVVHEKRSTVPARWSKQSRVNPSVTLLVRVGLKQKNWHRGSEYLDSVSNPTSKNYGQHWSIEKITETFAPSEESRDTVLQWLSENDVPSSSIRTGGAHHTLEFDLSVSDIEKLLKTEYYVYEHDQTGRNHVACEEYSVPEHVTEHINIITPTLHFDVKSKRDISRAPIHEPLGDDYTPFSQDDNSTTLQDCAKLITPACLKALYNIPELSDKRSEDNSFGIVEYNSDSYIEDDLDTFFRNFTPNAVGSRPEFVSILEGTLDTSNPGDFETHGESDLDLQYAMALTYPQKVTLFQVGGSTNDEGDANFMKTKVVSISWGSNENDLTPAYMETICNEYMKLGLQGVSVIYSSGDNGVAGNSDECKKDRFEPSFPATCPYVTAIGATMLDASNGDIAGTLESGGQPEIAINSQVISGGGFSEVFDMPDWQADVVSKFLDNADLPFGKEKFNNSGKVRAFPDISANGHAYGVYVGGKLTKVDGTSASAPVFASMITLINEERIKAGKSSVGFLNPVLYKYADKYVKDITSGTNAGCDTDGFTAGEGWDPVTGLGTPDFVQMKDVFMGLK</sequence>
<dbReference type="GO" id="GO:0046872">
    <property type="term" value="F:metal ion binding"/>
    <property type="evidence" value="ECO:0007669"/>
    <property type="project" value="UniProtKB-UniRule"/>
</dbReference>